<protein>
    <recommendedName>
        <fullName evidence="9">Nuclear receptor domain-containing protein</fullName>
    </recommendedName>
</protein>
<dbReference type="InterPro" id="IPR013088">
    <property type="entry name" value="Znf_NHR/GATA"/>
</dbReference>
<dbReference type="SMART" id="SM00399">
    <property type="entry name" value="ZnF_C4"/>
    <property type="match status" value="1"/>
</dbReference>
<evidence type="ECO:0000256" key="1">
    <source>
        <dbReference type="ARBA" id="ARBA00022723"/>
    </source>
</evidence>
<dbReference type="PRINTS" id="PR00047">
    <property type="entry name" value="STROIDFINGER"/>
</dbReference>
<evidence type="ECO:0000256" key="2">
    <source>
        <dbReference type="ARBA" id="ARBA00022771"/>
    </source>
</evidence>
<accession>A0A7R9LLG1</accession>
<reference evidence="10" key="1">
    <citation type="submission" date="2020-11" db="EMBL/GenBank/DDBJ databases">
        <authorList>
            <person name="Tran Van P."/>
        </authorList>
    </citation>
    <scope>NUCLEOTIDE SEQUENCE</scope>
</reference>
<feature type="domain" description="Nuclear receptor" evidence="9">
    <location>
        <begin position="1"/>
        <end position="63"/>
    </location>
</feature>
<evidence type="ECO:0000259" key="9">
    <source>
        <dbReference type="PROSITE" id="PS51030"/>
    </source>
</evidence>
<dbReference type="GO" id="GO:0000122">
    <property type="term" value="P:negative regulation of transcription by RNA polymerase II"/>
    <property type="evidence" value="ECO:0007669"/>
    <property type="project" value="TreeGrafter"/>
</dbReference>
<dbReference type="InterPro" id="IPR001628">
    <property type="entry name" value="Znf_hrmn_rcpt"/>
</dbReference>
<keyword evidence="5" id="KW-0238">DNA-binding</keyword>
<proteinExistence type="predicted"/>
<dbReference type="Gene3D" id="3.30.50.10">
    <property type="entry name" value="Erythroid Transcription Factor GATA-1, subunit A"/>
    <property type="match status" value="1"/>
</dbReference>
<evidence type="ECO:0000256" key="4">
    <source>
        <dbReference type="ARBA" id="ARBA00023015"/>
    </source>
</evidence>
<dbReference type="PANTHER" id="PTHR24082:SF283">
    <property type="entry name" value="NUCLEAR HORMONE RECEPTOR HR96"/>
    <property type="match status" value="1"/>
</dbReference>
<dbReference type="EMBL" id="OC916312">
    <property type="protein sequence ID" value="CAD7643870.1"/>
    <property type="molecule type" value="Genomic_DNA"/>
</dbReference>
<evidence type="ECO:0000256" key="7">
    <source>
        <dbReference type="ARBA" id="ARBA00023170"/>
    </source>
</evidence>
<keyword evidence="8" id="KW-0539">Nucleus</keyword>
<dbReference type="InterPro" id="IPR050234">
    <property type="entry name" value="Nuclear_hormone_rcpt_NR1"/>
</dbReference>
<evidence type="ECO:0000256" key="3">
    <source>
        <dbReference type="ARBA" id="ARBA00022833"/>
    </source>
</evidence>
<organism evidence="10">
    <name type="scientific">Oppiella nova</name>
    <dbReference type="NCBI Taxonomy" id="334625"/>
    <lineage>
        <taxon>Eukaryota</taxon>
        <taxon>Metazoa</taxon>
        <taxon>Ecdysozoa</taxon>
        <taxon>Arthropoda</taxon>
        <taxon>Chelicerata</taxon>
        <taxon>Arachnida</taxon>
        <taxon>Acari</taxon>
        <taxon>Acariformes</taxon>
        <taxon>Sarcoptiformes</taxon>
        <taxon>Oribatida</taxon>
        <taxon>Brachypylina</taxon>
        <taxon>Oppioidea</taxon>
        <taxon>Oppiidae</taxon>
        <taxon>Oppiella</taxon>
    </lineage>
</organism>
<keyword evidence="7" id="KW-0675">Receptor</keyword>
<dbReference type="AlphaFoldDB" id="A0A7R9LLG1"/>
<evidence type="ECO:0000313" key="10">
    <source>
        <dbReference type="EMBL" id="CAD7643870.1"/>
    </source>
</evidence>
<name>A0A7R9LLG1_9ACAR</name>
<keyword evidence="1" id="KW-0479">Metal-binding</keyword>
<dbReference type="Pfam" id="PF00105">
    <property type="entry name" value="zf-C4"/>
    <property type="match status" value="1"/>
</dbReference>
<dbReference type="GO" id="GO:0004879">
    <property type="term" value="F:nuclear receptor activity"/>
    <property type="evidence" value="ECO:0007669"/>
    <property type="project" value="TreeGrafter"/>
</dbReference>
<gene>
    <name evidence="10" type="ORF">ONB1V03_LOCUS4368</name>
</gene>
<dbReference type="PROSITE" id="PS51030">
    <property type="entry name" value="NUCLEAR_REC_DBD_2"/>
    <property type="match status" value="1"/>
</dbReference>
<evidence type="ECO:0000256" key="5">
    <source>
        <dbReference type="ARBA" id="ARBA00023125"/>
    </source>
</evidence>
<feature type="non-terminal residue" evidence="10">
    <location>
        <position position="200"/>
    </location>
</feature>
<keyword evidence="2" id="KW-0863">Zinc-finger</keyword>
<dbReference type="GO" id="GO:0000978">
    <property type="term" value="F:RNA polymerase II cis-regulatory region sequence-specific DNA binding"/>
    <property type="evidence" value="ECO:0007669"/>
    <property type="project" value="TreeGrafter"/>
</dbReference>
<feature type="non-terminal residue" evidence="10">
    <location>
        <position position="1"/>
    </location>
</feature>
<evidence type="ECO:0000313" key="11">
    <source>
        <dbReference type="Proteomes" id="UP000728032"/>
    </source>
</evidence>
<keyword evidence="6" id="KW-0804">Transcription</keyword>
<keyword evidence="11" id="KW-1185">Reference proteome</keyword>
<dbReference type="OrthoDB" id="6159439at2759"/>
<keyword evidence="3" id="KW-0862">Zinc</keyword>
<evidence type="ECO:0000256" key="6">
    <source>
        <dbReference type="ARBA" id="ARBA00023163"/>
    </source>
</evidence>
<dbReference type="GO" id="GO:0008270">
    <property type="term" value="F:zinc ion binding"/>
    <property type="evidence" value="ECO:0007669"/>
    <property type="project" value="UniProtKB-KW"/>
</dbReference>
<sequence>LNFGVITCESCRTFFRRSATRAQEYVCFFNNKCVVNQLTRKFCKKCRIEKCFAMGMRKELTRYNNTGTVNCLSSDATNNDHFTESMILYISDSNETIVNPMASILRDLIFNFNELEMNRLKQLFTSTAYMRDPVVKITSKVDTYTDTSYEGCHRIRDRLATVVNPLVAFLLKNIRHDSQARAPKLGPMVTIKYFRGERSR</sequence>
<keyword evidence="4" id="KW-0805">Transcription regulation</keyword>
<dbReference type="Proteomes" id="UP000728032">
    <property type="component" value="Unassembled WGS sequence"/>
</dbReference>
<dbReference type="GO" id="GO:0045944">
    <property type="term" value="P:positive regulation of transcription by RNA polymerase II"/>
    <property type="evidence" value="ECO:0007669"/>
    <property type="project" value="TreeGrafter"/>
</dbReference>
<dbReference type="PANTHER" id="PTHR24082">
    <property type="entry name" value="NUCLEAR HORMONE RECEPTOR"/>
    <property type="match status" value="1"/>
</dbReference>
<dbReference type="EMBL" id="CAJPVJ010001487">
    <property type="protein sequence ID" value="CAG2164819.1"/>
    <property type="molecule type" value="Genomic_DNA"/>
</dbReference>
<dbReference type="GO" id="GO:0030154">
    <property type="term" value="P:cell differentiation"/>
    <property type="evidence" value="ECO:0007669"/>
    <property type="project" value="TreeGrafter"/>
</dbReference>
<evidence type="ECO:0000256" key="8">
    <source>
        <dbReference type="ARBA" id="ARBA00023242"/>
    </source>
</evidence>
<dbReference type="SUPFAM" id="SSF57716">
    <property type="entry name" value="Glucocorticoid receptor-like (DNA-binding domain)"/>
    <property type="match status" value="1"/>
</dbReference>